<gene>
    <name evidence="1" type="ORF">SDC9_204671</name>
</gene>
<comment type="caution">
    <text evidence="1">The sequence shown here is derived from an EMBL/GenBank/DDBJ whole genome shotgun (WGS) entry which is preliminary data.</text>
</comment>
<name>A0A645J0P4_9ZZZZ</name>
<protein>
    <submittedName>
        <fullName evidence="1">Uncharacterized protein</fullName>
    </submittedName>
</protein>
<dbReference type="EMBL" id="VSSQ01127943">
    <property type="protein sequence ID" value="MPN56977.1"/>
    <property type="molecule type" value="Genomic_DNA"/>
</dbReference>
<evidence type="ECO:0000313" key="1">
    <source>
        <dbReference type="EMBL" id="MPN56977.1"/>
    </source>
</evidence>
<proteinExistence type="predicted"/>
<organism evidence="1">
    <name type="scientific">bioreactor metagenome</name>
    <dbReference type="NCBI Taxonomy" id="1076179"/>
    <lineage>
        <taxon>unclassified sequences</taxon>
        <taxon>metagenomes</taxon>
        <taxon>ecological metagenomes</taxon>
    </lineage>
</organism>
<dbReference type="AlphaFoldDB" id="A0A645J0P4"/>
<sequence>MNSIGSAFRLIRLNPASRWWVIPLPLWSANCSFVILSKTYPVDCRAVLQERRNVFSELNPSRHRDLGVCRLEKKLIVIVMGTNLGGMEYVMDESIQTNAG</sequence>
<reference evidence="1" key="1">
    <citation type="submission" date="2019-08" db="EMBL/GenBank/DDBJ databases">
        <authorList>
            <person name="Kucharzyk K."/>
            <person name="Murdoch R.W."/>
            <person name="Higgins S."/>
            <person name="Loffler F."/>
        </authorList>
    </citation>
    <scope>NUCLEOTIDE SEQUENCE</scope>
</reference>
<accession>A0A645J0P4</accession>